<dbReference type="GO" id="GO:0006508">
    <property type="term" value="P:proteolysis"/>
    <property type="evidence" value="ECO:0007669"/>
    <property type="project" value="UniProtKB-KW"/>
</dbReference>
<dbReference type="InterPro" id="IPR001969">
    <property type="entry name" value="Aspartic_peptidase_AS"/>
</dbReference>
<dbReference type="Gene3D" id="6.10.140.60">
    <property type="match status" value="1"/>
</dbReference>
<gene>
    <name evidence="8" type="ORF">GDO81_010323</name>
</gene>
<dbReference type="Gene3D" id="2.60.40.1960">
    <property type="match status" value="1"/>
</dbReference>
<dbReference type="Pfam" id="PF07966">
    <property type="entry name" value="A1_Propeptide"/>
    <property type="match status" value="1"/>
</dbReference>
<feature type="signal peptide" evidence="6">
    <location>
        <begin position="1"/>
        <end position="16"/>
    </location>
</feature>
<dbReference type="Gene3D" id="2.40.70.10">
    <property type="entry name" value="Acid Proteases"/>
    <property type="match status" value="2"/>
</dbReference>
<organism evidence="8 9">
    <name type="scientific">Engystomops pustulosus</name>
    <name type="common">Tungara frog</name>
    <name type="synonym">Physalaemus pustulosus</name>
    <dbReference type="NCBI Taxonomy" id="76066"/>
    <lineage>
        <taxon>Eukaryota</taxon>
        <taxon>Metazoa</taxon>
        <taxon>Chordata</taxon>
        <taxon>Craniata</taxon>
        <taxon>Vertebrata</taxon>
        <taxon>Euteleostomi</taxon>
        <taxon>Amphibia</taxon>
        <taxon>Batrachia</taxon>
        <taxon>Anura</taxon>
        <taxon>Neobatrachia</taxon>
        <taxon>Hyloidea</taxon>
        <taxon>Leptodactylidae</taxon>
        <taxon>Leiuperinae</taxon>
        <taxon>Engystomops</taxon>
    </lineage>
</organism>
<evidence type="ECO:0000256" key="5">
    <source>
        <dbReference type="RuleBase" id="RU000454"/>
    </source>
</evidence>
<keyword evidence="6" id="KW-0732">Signal</keyword>
<dbReference type="Proteomes" id="UP000824782">
    <property type="component" value="Unassembled WGS sequence"/>
</dbReference>
<dbReference type="SUPFAM" id="SSF50630">
    <property type="entry name" value="Acid proteases"/>
    <property type="match status" value="1"/>
</dbReference>
<keyword evidence="2 4" id="KW-1015">Disulfide bond</keyword>
<reference evidence="8" key="1">
    <citation type="thesis" date="2020" institute="ProQuest LLC" country="789 East Eisenhower Parkway, Ann Arbor, MI, USA">
        <title>Comparative Genomics and Chromosome Evolution.</title>
        <authorList>
            <person name="Mudd A.B."/>
        </authorList>
    </citation>
    <scope>NUCLEOTIDE SEQUENCE</scope>
    <source>
        <strain evidence="8">237g6f4</strain>
        <tissue evidence="8">Blood</tissue>
    </source>
</reference>
<evidence type="ECO:0000256" key="4">
    <source>
        <dbReference type="PIRSR" id="PIRSR601461-2"/>
    </source>
</evidence>
<evidence type="ECO:0000256" key="1">
    <source>
        <dbReference type="ARBA" id="ARBA00007447"/>
    </source>
</evidence>
<dbReference type="InterPro" id="IPR001461">
    <property type="entry name" value="Aspartic_peptidase_A1"/>
</dbReference>
<dbReference type="PROSITE" id="PS51767">
    <property type="entry name" value="PEPTIDASE_A1"/>
    <property type="match status" value="1"/>
</dbReference>
<dbReference type="PROSITE" id="PS00141">
    <property type="entry name" value="ASP_PROTEASE"/>
    <property type="match status" value="2"/>
</dbReference>
<evidence type="ECO:0000256" key="6">
    <source>
        <dbReference type="SAM" id="SignalP"/>
    </source>
</evidence>
<evidence type="ECO:0000313" key="8">
    <source>
        <dbReference type="EMBL" id="KAG8577910.1"/>
    </source>
</evidence>
<dbReference type="InterPro" id="IPR012848">
    <property type="entry name" value="Aspartic_peptidase_N"/>
</dbReference>
<dbReference type="FunFam" id="2.40.70.10:FF:000004">
    <property type="entry name" value="Pepsin A"/>
    <property type="match status" value="1"/>
</dbReference>
<dbReference type="InterPro" id="IPR021109">
    <property type="entry name" value="Peptidase_aspartic_dom_sf"/>
</dbReference>
<proteinExistence type="inferred from homology"/>
<dbReference type="GO" id="GO:0004190">
    <property type="term" value="F:aspartic-type endopeptidase activity"/>
    <property type="evidence" value="ECO:0007669"/>
    <property type="project" value="UniProtKB-KW"/>
</dbReference>
<feature type="disulfide bond" evidence="4">
    <location>
        <begin position="112"/>
        <end position="117"/>
    </location>
</feature>
<feature type="domain" description="Peptidase A1" evidence="7">
    <location>
        <begin position="81"/>
        <end position="370"/>
    </location>
</feature>
<keyword evidence="9" id="KW-1185">Reference proteome</keyword>
<feature type="chain" id="PRO_5043664123" description="Peptidase A1 domain-containing protein" evidence="6">
    <location>
        <begin position="17"/>
        <end position="370"/>
    </location>
</feature>
<comment type="similarity">
    <text evidence="1 5">Belongs to the peptidase A1 family.</text>
</comment>
<accession>A0AAV7BYW9</accession>
<dbReference type="AlphaFoldDB" id="A0AAV7BYW9"/>
<sequence length="370" mass="41261">MKLAIVLAVCIHITTALHRIPLIKARTIRHQLRQNNELEEFWVHHQSHVFAQKYSQCFPDSLSFAAGSTAEYLFDYMNAQYYGKISLGNPPQNFNVVFDTGSSNFWIPSAFCISEACRVHKQFQSFSSTSYQHGGKTFSIHYGTGQLVGITGKDTLQIGNLTIVGQDFGQSVVEPGRTFVLAQFDGVLGLGYPSLAVANAVPVFDQIMKQHLVNKPIFSFHLNKDDNFEYGGELILGGIDSSLYKGPIHWIPLTDKSYWQIRLDNIKVHGKVAFCPDGCEAIVDSGTSLITGPSDDIKKLQKLIGATPLVFGEHTTAPLRLPPSCSRCSCLRQEALLVSWLVHPSPNFCLPVHNRLQPHIQPPNCYIHHW</sequence>
<evidence type="ECO:0000259" key="7">
    <source>
        <dbReference type="PROSITE" id="PS51767"/>
    </source>
</evidence>
<evidence type="ECO:0000256" key="2">
    <source>
        <dbReference type="ARBA" id="ARBA00023157"/>
    </source>
</evidence>
<feature type="active site" evidence="3">
    <location>
        <position position="284"/>
    </location>
</feature>
<dbReference type="PRINTS" id="PR00792">
    <property type="entry name" value="PEPSIN"/>
</dbReference>
<protein>
    <recommendedName>
        <fullName evidence="7">Peptidase A1 domain-containing protein</fullName>
    </recommendedName>
</protein>
<dbReference type="PANTHER" id="PTHR47966:SF37">
    <property type="entry name" value="CATHEPSIN E-A-LIKE"/>
    <property type="match status" value="1"/>
</dbReference>
<evidence type="ECO:0000256" key="3">
    <source>
        <dbReference type="PIRSR" id="PIRSR601461-1"/>
    </source>
</evidence>
<keyword evidence="5" id="KW-0645">Protease</keyword>
<dbReference type="PANTHER" id="PTHR47966">
    <property type="entry name" value="BETA-SITE APP-CLEAVING ENZYME, ISOFORM A-RELATED"/>
    <property type="match status" value="1"/>
</dbReference>
<keyword evidence="5" id="KW-0378">Hydrolase</keyword>
<dbReference type="Pfam" id="PF00026">
    <property type="entry name" value="Asp"/>
    <property type="match status" value="1"/>
</dbReference>
<name>A0AAV7BYW9_ENGPU</name>
<feature type="active site" evidence="3">
    <location>
        <position position="99"/>
    </location>
</feature>
<comment type="caution">
    <text evidence="8">The sequence shown here is derived from an EMBL/GenBank/DDBJ whole genome shotgun (WGS) entry which is preliminary data.</text>
</comment>
<keyword evidence="5" id="KW-0064">Aspartyl protease</keyword>
<evidence type="ECO:0000313" key="9">
    <source>
        <dbReference type="Proteomes" id="UP000824782"/>
    </source>
</evidence>
<dbReference type="InterPro" id="IPR033121">
    <property type="entry name" value="PEPTIDASE_A1"/>
</dbReference>
<feature type="disulfide bond" evidence="4">
    <location>
        <begin position="275"/>
        <end position="279"/>
    </location>
</feature>
<dbReference type="EMBL" id="WNYA01000004">
    <property type="protein sequence ID" value="KAG8577910.1"/>
    <property type="molecule type" value="Genomic_DNA"/>
</dbReference>